<evidence type="ECO:0000313" key="2">
    <source>
        <dbReference type="Proteomes" id="UP001157418"/>
    </source>
</evidence>
<gene>
    <name evidence="1" type="ORF">LVIROSA_LOCUS17115</name>
</gene>
<name>A0AAU9MUT7_9ASTR</name>
<dbReference type="Proteomes" id="UP001157418">
    <property type="component" value="Unassembled WGS sequence"/>
</dbReference>
<protein>
    <recommendedName>
        <fullName evidence="3">Pentatricopeptide repeat-containing protein</fullName>
    </recommendedName>
</protein>
<organism evidence="1 2">
    <name type="scientific">Lactuca virosa</name>
    <dbReference type="NCBI Taxonomy" id="75947"/>
    <lineage>
        <taxon>Eukaryota</taxon>
        <taxon>Viridiplantae</taxon>
        <taxon>Streptophyta</taxon>
        <taxon>Embryophyta</taxon>
        <taxon>Tracheophyta</taxon>
        <taxon>Spermatophyta</taxon>
        <taxon>Magnoliopsida</taxon>
        <taxon>eudicotyledons</taxon>
        <taxon>Gunneridae</taxon>
        <taxon>Pentapetalae</taxon>
        <taxon>asterids</taxon>
        <taxon>campanulids</taxon>
        <taxon>Asterales</taxon>
        <taxon>Asteraceae</taxon>
        <taxon>Cichorioideae</taxon>
        <taxon>Cichorieae</taxon>
        <taxon>Lactucinae</taxon>
        <taxon>Lactuca</taxon>
    </lineage>
</organism>
<accession>A0AAU9MUT7</accession>
<evidence type="ECO:0000313" key="1">
    <source>
        <dbReference type="EMBL" id="CAH1430332.1"/>
    </source>
</evidence>
<keyword evidence="2" id="KW-1185">Reference proteome</keyword>
<comment type="caution">
    <text evidence="1">The sequence shown here is derived from an EMBL/GenBank/DDBJ whole genome shotgun (WGS) entry which is preliminary data.</text>
</comment>
<evidence type="ECO:0008006" key="3">
    <source>
        <dbReference type="Google" id="ProtNLM"/>
    </source>
</evidence>
<sequence>MLKESAHKVFVEMPKRRCFKCLASMKYAGSHDNSSEVRSLFSQLTMRRMLVLNNVKEFNMCQTYAYV</sequence>
<dbReference type="EMBL" id="CAKMRJ010003334">
    <property type="protein sequence ID" value="CAH1430332.1"/>
    <property type="molecule type" value="Genomic_DNA"/>
</dbReference>
<dbReference type="AlphaFoldDB" id="A0AAU9MUT7"/>
<proteinExistence type="predicted"/>
<reference evidence="1 2" key="1">
    <citation type="submission" date="2022-01" db="EMBL/GenBank/DDBJ databases">
        <authorList>
            <person name="Xiong W."/>
            <person name="Schranz E."/>
        </authorList>
    </citation>
    <scope>NUCLEOTIDE SEQUENCE [LARGE SCALE GENOMIC DNA]</scope>
</reference>